<dbReference type="Proteomes" id="UP000012073">
    <property type="component" value="Unassembled WGS sequence"/>
</dbReference>
<dbReference type="Gramene" id="CDF35013">
    <property type="protein sequence ID" value="CDF35013"/>
    <property type="gene ID" value="CHC_T00003339001"/>
</dbReference>
<proteinExistence type="predicted"/>
<name>R7QB92_CHOCR</name>
<accession>R7QB92</accession>
<protein>
    <submittedName>
        <fullName evidence="1">Uncharacterized protein</fullName>
    </submittedName>
</protein>
<gene>
    <name evidence="1" type="ORF">CHC_T00003339001</name>
</gene>
<evidence type="ECO:0000313" key="1">
    <source>
        <dbReference type="EMBL" id="CDF35013.1"/>
    </source>
</evidence>
<dbReference type="RefSeq" id="XP_005714832.1">
    <property type="nucleotide sequence ID" value="XM_005714775.1"/>
</dbReference>
<dbReference type="AlphaFoldDB" id="R7QB92"/>
<reference evidence="2" key="1">
    <citation type="journal article" date="2013" name="Proc. Natl. Acad. Sci. U.S.A.">
        <title>Genome structure and metabolic features in the red seaweed Chondrus crispus shed light on evolution of the Archaeplastida.</title>
        <authorList>
            <person name="Collen J."/>
            <person name="Porcel B."/>
            <person name="Carre W."/>
            <person name="Ball S.G."/>
            <person name="Chaparro C."/>
            <person name="Tonon T."/>
            <person name="Barbeyron T."/>
            <person name="Michel G."/>
            <person name="Noel B."/>
            <person name="Valentin K."/>
            <person name="Elias M."/>
            <person name="Artiguenave F."/>
            <person name="Arun A."/>
            <person name="Aury J.M."/>
            <person name="Barbosa-Neto J.F."/>
            <person name="Bothwell J.H."/>
            <person name="Bouget F.Y."/>
            <person name="Brillet L."/>
            <person name="Cabello-Hurtado F."/>
            <person name="Capella-Gutierrez S."/>
            <person name="Charrier B."/>
            <person name="Cladiere L."/>
            <person name="Cock J.M."/>
            <person name="Coelho S.M."/>
            <person name="Colleoni C."/>
            <person name="Czjzek M."/>
            <person name="Da Silva C."/>
            <person name="Delage L."/>
            <person name="Denoeud F."/>
            <person name="Deschamps P."/>
            <person name="Dittami S.M."/>
            <person name="Gabaldon T."/>
            <person name="Gachon C.M."/>
            <person name="Groisillier A."/>
            <person name="Herve C."/>
            <person name="Jabbari K."/>
            <person name="Katinka M."/>
            <person name="Kloareg B."/>
            <person name="Kowalczyk N."/>
            <person name="Labadie K."/>
            <person name="Leblanc C."/>
            <person name="Lopez P.J."/>
            <person name="McLachlan D.H."/>
            <person name="Meslet-Cladiere L."/>
            <person name="Moustafa A."/>
            <person name="Nehr Z."/>
            <person name="Nyvall Collen P."/>
            <person name="Panaud O."/>
            <person name="Partensky F."/>
            <person name="Poulain J."/>
            <person name="Rensing S.A."/>
            <person name="Rousvoal S."/>
            <person name="Samson G."/>
            <person name="Symeonidi A."/>
            <person name="Weissenbach J."/>
            <person name="Zambounis A."/>
            <person name="Wincker P."/>
            <person name="Boyen C."/>
        </authorList>
    </citation>
    <scope>NUCLEOTIDE SEQUENCE [LARGE SCALE GENOMIC DNA]</scope>
    <source>
        <strain evidence="2">cv. Stackhouse</strain>
    </source>
</reference>
<dbReference type="KEGG" id="ccp:CHC_T00003339001"/>
<organism evidence="1 2">
    <name type="scientific">Chondrus crispus</name>
    <name type="common">Carrageen Irish moss</name>
    <name type="synonym">Polymorpha crispa</name>
    <dbReference type="NCBI Taxonomy" id="2769"/>
    <lineage>
        <taxon>Eukaryota</taxon>
        <taxon>Rhodophyta</taxon>
        <taxon>Florideophyceae</taxon>
        <taxon>Rhodymeniophycidae</taxon>
        <taxon>Gigartinales</taxon>
        <taxon>Gigartinaceae</taxon>
        <taxon>Chondrus</taxon>
    </lineage>
</organism>
<dbReference type="EMBL" id="HG001713">
    <property type="protein sequence ID" value="CDF35013.1"/>
    <property type="molecule type" value="Genomic_DNA"/>
</dbReference>
<evidence type="ECO:0000313" key="2">
    <source>
        <dbReference type="Proteomes" id="UP000012073"/>
    </source>
</evidence>
<dbReference type="GeneID" id="17322543"/>
<sequence length="151" mass="17817">MCLSNCHAFLPPSLLVLPVFRPRHVPPSMSTPSRPAHRTVNDRAKDFLTQRAVQQTMFCSRVLRDETTLHWLEDFLDHHGLDDLHHCDALRLPSTEYLTRLLKEPPIELLIRKPIQGRTTNKNPYIKRRYYEYNVDIVPRKIGRRVLVRRS</sequence>
<keyword evidence="2" id="KW-1185">Reference proteome</keyword>